<protein>
    <submittedName>
        <fullName evidence="8">TAPT1-like protein</fullName>
    </submittedName>
</protein>
<keyword evidence="5 7" id="KW-0472">Membrane</keyword>
<evidence type="ECO:0000256" key="3">
    <source>
        <dbReference type="ARBA" id="ARBA00022692"/>
    </source>
</evidence>
<dbReference type="Proteomes" id="UP000027456">
    <property type="component" value="Unassembled WGS sequence"/>
</dbReference>
<feature type="transmembrane region" description="Helical" evidence="7">
    <location>
        <begin position="516"/>
        <end position="537"/>
    </location>
</feature>
<organism evidence="8 9">
    <name type="scientific">Rhizoctonia solani 123E</name>
    <dbReference type="NCBI Taxonomy" id="1423351"/>
    <lineage>
        <taxon>Eukaryota</taxon>
        <taxon>Fungi</taxon>
        <taxon>Dikarya</taxon>
        <taxon>Basidiomycota</taxon>
        <taxon>Agaricomycotina</taxon>
        <taxon>Agaricomycetes</taxon>
        <taxon>Cantharellales</taxon>
        <taxon>Ceratobasidiaceae</taxon>
        <taxon>Rhizoctonia</taxon>
    </lineage>
</organism>
<dbReference type="AlphaFoldDB" id="A0A074RT21"/>
<feature type="compositionally biased region" description="Low complexity" evidence="6">
    <location>
        <begin position="31"/>
        <end position="41"/>
    </location>
</feature>
<evidence type="ECO:0000313" key="8">
    <source>
        <dbReference type="EMBL" id="KEP48485.1"/>
    </source>
</evidence>
<comment type="subcellular location">
    <subcellularLocation>
        <location evidence="1">Membrane</location>
        <topology evidence="1">Multi-pass membrane protein</topology>
    </subcellularLocation>
</comment>
<dbReference type="Pfam" id="PF05346">
    <property type="entry name" value="DUF747"/>
    <property type="match status" value="1"/>
</dbReference>
<evidence type="ECO:0000256" key="1">
    <source>
        <dbReference type="ARBA" id="ARBA00004141"/>
    </source>
</evidence>
<name>A0A074RT21_9AGAM</name>
<comment type="similarity">
    <text evidence="2">Belongs to the TAPT1 family.</text>
</comment>
<evidence type="ECO:0000256" key="6">
    <source>
        <dbReference type="SAM" id="MobiDB-lite"/>
    </source>
</evidence>
<dbReference type="OrthoDB" id="29023at2759"/>
<feature type="region of interest" description="Disordered" evidence="6">
    <location>
        <begin position="1"/>
        <end position="106"/>
    </location>
</feature>
<dbReference type="HOGENOM" id="CLU_003655_1_2_1"/>
<keyword evidence="9" id="KW-1185">Reference proteome</keyword>
<evidence type="ECO:0000256" key="7">
    <source>
        <dbReference type="SAM" id="Phobius"/>
    </source>
</evidence>
<sequence>MPGPSTRGRVSPLRRIAPTNSDSRNPRTRRSVSSSSSLTSSKAKNPDYGRFTLLATQPQATSSNTSNGASPNRFYPTPSPPPLDLEPLPVSIELSPGNIKPEERKAYTSLPSTPVLGATIPAFSKTPRPELNESHFAPQPAEDDQEPFSLWDYLQEELLATDFDSHQELKWERVTNFLNIPIAIEKIIGFGYVLCLDSFLHAFTIQPIRFVLAAYRLFVNCITFSRRTLPPSQKADLLRVLILILAISILAPLTDASKIYHSIRGQDNIKIYVIFNALEIADRLCTSFGQDILDCLFSRSTLLVLTYRLPLTAQTLRPFLYFGLASCYLVLHSLVLVYQLISLNVAINSYDNALLTLLISNQFVEIKGSVFKKFEKDNLFQITCADIVERFQLSLMLLAVALRNMIELSSDSFDMESTVLPQSFKVNFLSGIGGGTIWAIFSPVLTVLLSEIVVDWLKHAFITKFNHIRPSVYERYTDVLCRDLLASGSGRSSHKNTYVDQSPLVARRLGLATLPLAVLVLLIGSQSAELALAVYGWNWTWERTTQCAVLGVLMWLCLVTIKLMLGVNLLVYATSRRKYMDARLEEDEDVNKFGRNPIGEGKDEQAYNRELKTVLNRPADDAAGGVGRKKVALEDLMRFTMVKRIW</sequence>
<accession>A0A074RT21</accession>
<dbReference type="STRING" id="1423351.A0A074RT21"/>
<reference evidence="8 9" key="1">
    <citation type="submission" date="2013-12" db="EMBL/GenBank/DDBJ databases">
        <authorList>
            <person name="Cubeta M."/>
            <person name="Pakala S."/>
            <person name="Fedorova N."/>
            <person name="Thomas E."/>
            <person name="Dean R."/>
            <person name="Jabaji S."/>
            <person name="Neate S."/>
            <person name="Toda T."/>
            <person name="Tavantzis S."/>
            <person name="Vilgalys R."/>
            <person name="Bharathan N."/>
            <person name="Pakala S."/>
            <person name="Losada L.S."/>
            <person name="Zafar N."/>
            <person name="Nierman W."/>
        </authorList>
    </citation>
    <scope>NUCLEOTIDE SEQUENCE [LARGE SCALE GENOMIC DNA]</scope>
    <source>
        <strain evidence="8 9">123E</strain>
    </source>
</reference>
<keyword evidence="4 7" id="KW-1133">Transmembrane helix</keyword>
<dbReference type="GO" id="GO:0005789">
    <property type="term" value="C:endoplasmic reticulum membrane"/>
    <property type="evidence" value="ECO:0007669"/>
    <property type="project" value="TreeGrafter"/>
</dbReference>
<dbReference type="EMBL" id="AZST01000506">
    <property type="protein sequence ID" value="KEP48485.1"/>
    <property type="molecule type" value="Genomic_DNA"/>
</dbReference>
<feature type="transmembrane region" description="Helical" evidence="7">
    <location>
        <begin position="237"/>
        <end position="254"/>
    </location>
</feature>
<proteinExistence type="inferred from homology"/>
<evidence type="ECO:0000256" key="2">
    <source>
        <dbReference type="ARBA" id="ARBA00008803"/>
    </source>
</evidence>
<dbReference type="PANTHER" id="PTHR13317:SF4">
    <property type="entry name" value="TRANSMEMBRANE ANTERIOR POSTERIOR TRANSFORMATION PROTEIN 1 HOMOLOG"/>
    <property type="match status" value="1"/>
</dbReference>
<feature type="transmembrane region" description="Helical" evidence="7">
    <location>
        <begin position="426"/>
        <end position="449"/>
    </location>
</feature>
<keyword evidence="3 7" id="KW-0812">Transmembrane</keyword>
<gene>
    <name evidence="8" type="ORF">V565_123440</name>
</gene>
<feature type="transmembrane region" description="Helical" evidence="7">
    <location>
        <begin position="319"/>
        <end position="341"/>
    </location>
</feature>
<evidence type="ECO:0000313" key="9">
    <source>
        <dbReference type="Proteomes" id="UP000027456"/>
    </source>
</evidence>
<dbReference type="InterPro" id="IPR008010">
    <property type="entry name" value="Tatp1"/>
</dbReference>
<evidence type="ECO:0000256" key="5">
    <source>
        <dbReference type="ARBA" id="ARBA00023136"/>
    </source>
</evidence>
<feature type="transmembrane region" description="Helical" evidence="7">
    <location>
        <begin position="549"/>
        <end position="573"/>
    </location>
</feature>
<comment type="caution">
    <text evidence="8">The sequence shown here is derived from an EMBL/GenBank/DDBJ whole genome shotgun (WGS) entry which is preliminary data.</text>
</comment>
<evidence type="ECO:0000256" key="4">
    <source>
        <dbReference type="ARBA" id="ARBA00022989"/>
    </source>
</evidence>
<feature type="region of interest" description="Disordered" evidence="6">
    <location>
        <begin position="122"/>
        <end position="143"/>
    </location>
</feature>
<feature type="compositionally biased region" description="Polar residues" evidence="6">
    <location>
        <begin position="54"/>
        <end position="70"/>
    </location>
</feature>
<dbReference type="PANTHER" id="PTHR13317">
    <property type="entry name" value="TRANSMEMBRANE ANTERIOR POSTERIOR TRANSFORMATION PROTEIN 1 HOMOLOG"/>
    <property type="match status" value="1"/>
</dbReference>